<feature type="chain" id="PRO_5002969146" evidence="1">
    <location>
        <begin position="21"/>
        <end position="215"/>
    </location>
</feature>
<name>C6VT67_DYAFD</name>
<dbReference type="AlphaFoldDB" id="C6VT67"/>
<reference evidence="2 3" key="1">
    <citation type="journal article" date="2009" name="Stand. Genomic Sci.">
        <title>Complete genome sequence of Dyadobacter fermentans type strain (NS114).</title>
        <authorList>
            <person name="Lang E."/>
            <person name="Lapidus A."/>
            <person name="Chertkov O."/>
            <person name="Brettin T."/>
            <person name="Detter J.C."/>
            <person name="Han C."/>
            <person name="Copeland A."/>
            <person name="Glavina Del Rio T."/>
            <person name="Nolan M."/>
            <person name="Chen F."/>
            <person name="Lucas S."/>
            <person name="Tice H."/>
            <person name="Cheng J.F."/>
            <person name="Land M."/>
            <person name="Hauser L."/>
            <person name="Chang Y.J."/>
            <person name="Jeffries C.D."/>
            <person name="Kopitz M."/>
            <person name="Bruce D."/>
            <person name="Goodwin L."/>
            <person name="Pitluck S."/>
            <person name="Ovchinnikova G."/>
            <person name="Pati A."/>
            <person name="Ivanova N."/>
            <person name="Mavrommatis K."/>
            <person name="Chen A."/>
            <person name="Palaniappan K."/>
            <person name="Chain P."/>
            <person name="Bristow J."/>
            <person name="Eisen J.A."/>
            <person name="Markowitz V."/>
            <person name="Hugenholtz P."/>
            <person name="Goker M."/>
            <person name="Rohde M."/>
            <person name="Kyrpides N.C."/>
            <person name="Klenk H.P."/>
        </authorList>
    </citation>
    <scope>NUCLEOTIDE SEQUENCE [LARGE SCALE GENOMIC DNA]</scope>
    <source>
        <strain evidence="3">ATCC 700827 / DSM 18053 / CIP 107007 / KCTC 52180 / NS114</strain>
    </source>
</reference>
<evidence type="ECO:0000313" key="3">
    <source>
        <dbReference type="Proteomes" id="UP000002011"/>
    </source>
</evidence>
<sequence length="215" mass="25233">MMKKLVILLISILYSPISYCQESIEANFENKFAFVANKSVAWNSLIDYLRPSNTLTYYKLTTDTVWHDPCQVIAVTPPRACPQIDYLKYFKKAVGHEMVEAAAGYQVKQTYTFLTNSRPGEDLKTNIDTIRNMSFEWSLENSTIAKRSLRKETLRLYRNIYSIISKFYRTEKDYNGKAYWAYSKSRSAIGRMEYFYDKPKKRYVIIFASNIEKVD</sequence>
<keyword evidence="3" id="KW-1185">Reference proteome</keyword>
<dbReference type="Proteomes" id="UP000002011">
    <property type="component" value="Chromosome"/>
</dbReference>
<keyword evidence="1" id="KW-0732">Signal</keyword>
<dbReference type="EMBL" id="CP001619">
    <property type="protein sequence ID" value="ACT96431.1"/>
    <property type="molecule type" value="Genomic_DNA"/>
</dbReference>
<organism evidence="2 3">
    <name type="scientific">Dyadobacter fermentans (strain ATCC 700827 / DSM 18053 / CIP 107007 / KCTC 52180 / NS114)</name>
    <dbReference type="NCBI Taxonomy" id="471854"/>
    <lineage>
        <taxon>Bacteria</taxon>
        <taxon>Pseudomonadati</taxon>
        <taxon>Bacteroidota</taxon>
        <taxon>Cytophagia</taxon>
        <taxon>Cytophagales</taxon>
        <taxon>Spirosomataceae</taxon>
        <taxon>Dyadobacter</taxon>
    </lineage>
</organism>
<accession>C6VT67</accession>
<proteinExistence type="predicted"/>
<dbReference type="HOGENOM" id="CLU_1281503_0_0_10"/>
<protein>
    <submittedName>
        <fullName evidence="2">Uncharacterized protein</fullName>
    </submittedName>
</protein>
<dbReference type="KEGG" id="dfe:Dfer_5233"/>
<feature type="signal peptide" evidence="1">
    <location>
        <begin position="1"/>
        <end position="20"/>
    </location>
</feature>
<gene>
    <name evidence="2" type="ordered locus">Dfer_5233</name>
</gene>
<evidence type="ECO:0000256" key="1">
    <source>
        <dbReference type="SAM" id="SignalP"/>
    </source>
</evidence>
<dbReference type="RefSeq" id="WP_015814672.1">
    <property type="nucleotide sequence ID" value="NC_013037.1"/>
</dbReference>
<evidence type="ECO:0000313" key="2">
    <source>
        <dbReference type="EMBL" id="ACT96431.1"/>
    </source>
</evidence>